<keyword evidence="13 16" id="KW-0496">Mitochondrion</keyword>
<evidence type="ECO:0000256" key="7">
    <source>
        <dbReference type="ARBA" id="ARBA00022692"/>
    </source>
</evidence>
<proteinExistence type="inferred from homology"/>
<dbReference type="GeneID" id="67122655"/>
<comment type="function">
    <text evidence="13">Component of the cytochrome c oxidase, the last enzyme in the mitochondrial electron transport chain which drives oxidative phosphorylation. The respiratory chain contains 3 multisubunit complexes succinate dehydrogenase (complex II, CII), ubiquinol-cytochrome c oxidoreductase (cytochrome b-c1 complex, complex III, CIII) and cytochrome c oxidase (complex IV, CIV), that cooperate to transfer electrons derived from NADH and succinate to molecular oxygen, creating an electrochemical gradient over the inner membrane that drives transmembrane transport and the ATP synthase. Cytochrome c oxidase is the component of the respiratory chain that catalyzes the reduction of oxygen to water. Electrons originating from reduced cytochrome c in the intermembrane space (IMS) are transferred via the dinuclear copper A center (CU(A)) of subunit 2 and heme A of subunit 1 to the active site in subunit 1, a binuclear center (BNC) formed by heme A3 and copper B (CU(B)). The BNC reduces molecular oxygen to 2 water molecules using 4 electrons from cytochrome c in the IMS and 4 protons from the mitochondrial matrix.</text>
</comment>
<dbReference type="GO" id="GO:0020037">
    <property type="term" value="F:heme binding"/>
    <property type="evidence" value="ECO:0007669"/>
    <property type="project" value="InterPro"/>
</dbReference>
<protein>
    <recommendedName>
        <fullName evidence="5 13">Cytochrome c oxidase subunit 1</fullName>
        <ecNumber evidence="13">7.1.1.9</ecNumber>
    </recommendedName>
</protein>
<dbReference type="CTD" id="4512"/>
<evidence type="ECO:0000256" key="3">
    <source>
        <dbReference type="ARBA" id="ARBA00004673"/>
    </source>
</evidence>
<evidence type="ECO:0000256" key="11">
    <source>
        <dbReference type="ARBA" id="ARBA00023136"/>
    </source>
</evidence>
<evidence type="ECO:0000256" key="2">
    <source>
        <dbReference type="ARBA" id="ARBA00004141"/>
    </source>
</evidence>
<dbReference type="Gene3D" id="1.20.210.10">
    <property type="entry name" value="Cytochrome c oxidase-like, subunit I domain"/>
    <property type="match status" value="1"/>
</dbReference>
<dbReference type="Pfam" id="PF00115">
    <property type="entry name" value="COX1"/>
    <property type="match status" value="1"/>
</dbReference>
<dbReference type="PRINTS" id="PR01165">
    <property type="entry name" value="CYCOXIDASEI"/>
</dbReference>
<feature type="transmembrane region" description="Helical" evidence="14">
    <location>
        <begin position="267"/>
        <end position="285"/>
    </location>
</feature>
<evidence type="ECO:0000313" key="17">
    <source>
        <dbReference type="EMBL" id="AUX81261.1"/>
    </source>
</evidence>
<feature type="transmembrane region" description="Helical" evidence="14">
    <location>
        <begin position="12"/>
        <end position="36"/>
    </location>
</feature>
<accession>A0A059TAI0</accession>
<geneLocation type="mitochondrion" evidence="16"/>
<keyword evidence="13" id="KW-0479">Metal-binding</keyword>
<feature type="transmembrane region" description="Helical" evidence="14">
    <location>
        <begin position="76"/>
        <end position="92"/>
    </location>
</feature>
<dbReference type="RefSeq" id="YP_010133408.1">
    <property type="nucleotide sequence ID" value="NC_056772.1"/>
</dbReference>
<feature type="transmembrane region" description="Helical" evidence="14">
    <location>
        <begin position="443"/>
        <end position="468"/>
    </location>
</feature>
<keyword evidence="13" id="KW-0813">Transport</keyword>
<name>A0A059TAI0_9BILA</name>
<feature type="transmembrane region" description="Helical" evidence="14">
    <location>
        <begin position="331"/>
        <end position="352"/>
    </location>
</feature>
<dbReference type="EMBL" id="KJ139963">
    <property type="protein sequence ID" value="AHN16441.1"/>
    <property type="molecule type" value="Genomic_DNA"/>
</dbReference>
<evidence type="ECO:0000256" key="5">
    <source>
        <dbReference type="ARBA" id="ARBA00015947"/>
    </source>
</evidence>
<feature type="transmembrane region" description="Helical" evidence="14">
    <location>
        <begin position="177"/>
        <end position="200"/>
    </location>
</feature>
<evidence type="ECO:0000256" key="12">
    <source>
        <dbReference type="ARBA" id="ARBA00049512"/>
    </source>
</evidence>
<feature type="transmembrane region" description="Helical" evidence="14">
    <location>
        <begin position="372"/>
        <end position="391"/>
    </location>
</feature>
<feature type="transmembrane region" description="Helical" evidence="14">
    <location>
        <begin position="297"/>
        <end position="319"/>
    </location>
</feature>
<dbReference type="InterPro" id="IPR023615">
    <property type="entry name" value="Cyt_c_Oxase_su1_BS"/>
</dbReference>
<comment type="pathway">
    <text evidence="3 13">Energy metabolism; oxidative phosphorylation.</text>
</comment>
<keyword evidence="7 13" id="KW-0812">Transmembrane</keyword>
<dbReference type="UniPathway" id="UPA00705"/>
<dbReference type="GO" id="GO:0046872">
    <property type="term" value="F:metal ion binding"/>
    <property type="evidence" value="ECO:0007669"/>
    <property type="project" value="UniProtKB-KW"/>
</dbReference>
<keyword evidence="9 13" id="KW-0249">Electron transport</keyword>
<evidence type="ECO:0000259" key="15">
    <source>
        <dbReference type="PROSITE" id="PS50855"/>
    </source>
</evidence>
<comment type="subcellular location">
    <subcellularLocation>
        <location evidence="2">Membrane</location>
        <topology evidence="2">Multi-pass membrane protein</topology>
    </subcellularLocation>
    <subcellularLocation>
        <location evidence="13">Mitochondrion inner membrane</location>
        <topology evidence="13">Multi-pass membrane protein</topology>
    </subcellularLocation>
</comment>
<organism evidence="16">
    <name type="scientific">Meloidogyne graminicola</name>
    <dbReference type="NCBI Taxonomy" id="189291"/>
    <lineage>
        <taxon>Eukaryota</taxon>
        <taxon>Metazoa</taxon>
        <taxon>Ecdysozoa</taxon>
        <taxon>Nematoda</taxon>
        <taxon>Chromadorea</taxon>
        <taxon>Rhabditida</taxon>
        <taxon>Tylenchina</taxon>
        <taxon>Tylenchomorpha</taxon>
        <taxon>Tylenchoidea</taxon>
        <taxon>Meloidogynidae</taxon>
        <taxon>Meloidogyninae</taxon>
        <taxon>Meloidogyne</taxon>
    </lineage>
</organism>
<dbReference type="PANTHER" id="PTHR10422">
    <property type="entry name" value="CYTOCHROME C OXIDASE SUBUNIT 1"/>
    <property type="match status" value="1"/>
</dbReference>
<gene>
    <name evidence="16" type="primary">COX1</name>
</gene>
<feature type="domain" description="Cytochrome oxidase subunit I profile" evidence="15">
    <location>
        <begin position="1"/>
        <end position="471"/>
    </location>
</feature>
<keyword evidence="8" id="KW-1278">Translocase</keyword>
<evidence type="ECO:0000256" key="14">
    <source>
        <dbReference type="SAM" id="Phobius"/>
    </source>
</evidence>
<dbReference type="PROSITE" id="PS00077">
    <property type="entry name" value="COX1_CUB"/>
    <property type="match status" value="1"/>
</dbReference>
<evidence type="ECO:0000313" key="16">
    <source>
        <dbReference type="EMBL" id="AHN16441.1"/>
    </source>
</evidence>
<keyword evidence="10 14" id="KW-1133">Transmembrane helix</keyword>
<sequence length="517" mass="58612">MLFSVSHKSIGLIYLFFSFWSGLVGLSLSLLLRLELSKSGLVFGNGQLYNVILTSHALVMIFFMVMPGLIGGFGNFFFPILINCIDLFLPRVNNFSYWALPGSLFLLMFSLLIDVGSGTGWTLYPPLMVEGQMGRSTDIIIFSLHLSGVSSISSGINFMSTGHEMRFVLKTMEMMSLFIWCLLITVFLLILSLPVLASGITMGLTDRNLNSGFFDSNSGGNILMFQHLFWFFGHPEVYVLIAPAFGLVSMITILLSSKKDLYGRKGMILAIISIGFIGCLVWGHHMFTVGMDHDSRAYFSAATMIIAIPTGMKVFSWLMTLYGMKLEMSNFLFNWVMGFIFMFTVGGLSGLILSNAGLDIFLHDTYYVVAHFHYVLSMGAVFGLFLGFFFGYSYMFGVSLNFILVKGFFYLFFFGVNMIFFPMHFSGLQGQPRKYISYSSDYYFWQLISSFGSLLVIFSIFFFIYLIIESMISFRLVINDMFTFSLINISVMNFFHTNFDFSVGYINKNLSIYFIEY</sequence>
<feature type="transmembrane region" description="Helical" evidence="14">
    <location>
        <begin position="139"/>
        <end position="156"/>
    </location>
</feature>
<dbReference type="GO" id="GO:0004129">
    <property type="term" value="F:cytochrome-c oxidase activity"/>
    <property type="evidence" value="ECO:0007669"/>
    <property type="project" value="UniProtKB-EC"/>
</dbReference>
<reference evidence="17" key="2">
    <citation type="submission" date="2018-01" db="EMBL/GenBank/DDBJ databases">
        <title>Complete mitochondrial genome of Meloidogyne graminicola.</title>
        <authorList>
            <person name="Somvanshi V.S."/>
            <person name="Tathode M.S."/>
            <person name="Shukla R.N."/>
            <person name="Rao U."/>
        </authorList>
    </citation>
    <scope>NUCLEOTIDE SEQUENCE</scope>
    <source>
        <strain evidence="17">IARI</strain>
    </source>
</reference>
<dbReference type="GO" id="GO:0015990">
    <property type="term" value="P:electron transport coupled proton transport"/>
    <property type="evidence" value="ECO:0007669"/>
    <property type="project" value="TreeGrafter"/>
</dbReference>
<comment type="cofactor">
    <cofactor evidence="1">
        <name>heme</name>
        <dbReference type="ChEBI" id="CHEBI:30413"/>
    </cofactor>
</comment>
<dbReference type="GO" id="GO:0006123">
    <property type="term" value="P:mitochondrial electron transport, cytochrome c to oxygen"/>
    <property type="evidence" value="ECO:0007669"/>
    <property type="project" value="TreeGrafter"/>
</dbReference>
<evidence type="ECO:0000256" key="6">
    <source>
        <dbReference type="ARBA" id="ARBA00022660"/>
    </source>
</evidence>
<dbReference type="AlphaFoldDB" id="A0A059TAI0"/>
<comment type="catalytic activity">
    <reaction evidence="12">
        <text>4 Fe(II)-[cytochrome c] + O2 + 8 H(+)(in) = 4 Fe(III)-[cytochrome c] + 2 H2O + 4 H(+)(out)</text>
        <dbReference type="Rhea" id="RHEA:11436"/>
        <dbReference type="Rhea" id="RHEA-COMP:10350"/>
        <dbReference type="Rhea" id="RHEA-COMP:14399"/>
        <dbReference type="ChEBI" id="CHEBI:15377"/>
        <dbReference type="ChEBI" id="CHEBI:15378"/>
        <dbReference type="ChEBI" id="CHEBI:15379"/>
        <dbReference type="ChEBI" id="CHEBI:29033"/>
        <dbReference type="ChEBI" id="CHEBI:29034"/>
        <dbReference type="EC" id="7.1.1.9"/>
    </reaction>
    <physiologicalReaction direction="left-to-right" evidence="12">
        <dbReference type="Rhea" id="RHEA:11437"/>
    </physiologicalReaction>
</comment>
<feature type="transmembrane region" description="Helical" evidence="14">
    <location>
        <begin position="104"/>
        <end position="124"/>
    </location>
</feature>
<dbReference type="EC" id="7.1.1.9" evidence="13"/>
<keyword evidence="13" id="KW-0999">Mitochondrion inner membrane</keyword>
<dbReference type="SUPFAM" id="SSF81442">
    <property type="entry name" value="Cytochrome c oxidase subunit I-like"/>
    <property type="match status" value="1"/>
</dbReference>
<dbReference type="EMBL" id="MG763561">
    <property type="protein sequence ID" value="AUX81261.1"/>
    <property type="molecule type" value="Genomic_DNA"/>
</dbReference>
<feature type="transmembrane region" description="Helical" evidence="14">
    <location>
        <begin position="48"/>
        <end position="70"/>
    </location>
</feature>
<dbReference type="InterPro" id="IPR036927">
    <property type="entry name" value="Cyt_c_oxase-like_su1_sf"/>
</dbReference>
<comment type="similarity">
    <text evidence="4 13">Belongs to the heme-copper respiratory oxidase family.</text>
</comment>
<keyword evidence="13" id="KW-0349">Heme</keyword>
<dbReference type="PANTHER" id="PTHR10422:SF18">
    <property type="entry name" value="CYTOCHROME C OXIDASE SUBUNIT 1"/>
    <property type="match status" value="1"/>
</dbReference>
<keyword evidence="6 13" id="KW-0679">Respiratory chain</keyword>
<reference evidence="16" key="1">
    <citation type="journal article" date="2014" name="PLoS ONE">
        <title>The Complete Mitochondrial Genome of Meloidogyne graminicola (Tylenchina): A Unique Gene Arrangement and Its Phylogenetic Implications.</title>
        <authorList>
            <person name="Sun L."/>
            <person name="Zhuo K."/>
            <person name="Lin B."/>
            <person name="Wang H."/>
            <person name="Liao J."/>
        </authorList>
    </citation>
    <scope>NUCLEOTIDE SEQUENCE</scope>
</reference>
<feature type="transmembrane region" description="Helical" evidence="14">
    <location>
        <begin position="237"/>
        <end position="255"/>
    </location>
</feature>
<dbReference type="PROSITE" id="PS50855">
    <property type="entry name" value="COX1"/>
    <property type="match status" value="1"/>
</dbReference>
<keyword evidence="13" id="KW-0408">Iron</keyword>
<dbReference type="InterPro" id="IPR023616">
    <property type="entry name" value="Cyt_c_oxase-like_su1_dom"/>
</dbReference>
<dbReference type="GO" id="GO:0005743">
    <property type="term" value="C:mitochondrial inner membrane"/>
    <property type="evidence" value="ECO:0007669"/>
    <property type="project" value="UniProtKB-SubCell"/>
</dbReference>
<dbReference type="InterPro" id="IPR000883">
    <property type="entry name" value="Cyt_C_Oxase_1"/>
</dbReference>
<keyword evidence="11 13" id="KW-0472">Membrane</keyword>
<evidence type="ECO:0000256" key="13">
    <source>
        <dbReference type="RuleBase" id="RU000369"/>
    </source>
</evidence>
<evidence type="ECO:0000256" key="4">
    <source>
        <dbReference type="ARBA" id="ARBA00009578"/>
    </source>
</evidence>
<keyword evidence="13" id="KW-0186">Copper</keyword>
<evidence type="ECO:0000256" key="10">
    <source>
        <dbReference type="ARBA" id="ARBA00022989"/>
    </source>
</evidence>
<evidence type="ECO:0000256" key="9">
    <source>
        <dbReference type="ARBA" id="ARBA00022982"/>
    </source>
</evidence>
<feature type="transmembrane region" description="Helical" evidence="14">
    <location>
        <begin position="403"/>
        <end position="423"/>
    </location>
</feature>
<evidence type="ECO:0000256" key="1">
    <source>
        <dbReference type="ARBA" id="ARBA00001971"/>
    </source>
</evidence>
<evidence type="ECO:0000256" key="8">
    <source>
        <dbReference type="ARBA" id="ARBA00022967"/>
    </source>
</evidence>